<evidence type="ECO:0000259" key="2">
    <source>
        <dbReference type="Pfam" id="PF02720"/>
    </source>
</evidence>
<dbReference type="Pfam" id="PF02720">
    <property type="entry name" value="DUF222"/>
    <property type="match status" value="1"/>
</dbReference>
<keyword evidence="4" id="KW-1185">Reference proteome</keyword>
<feature type="domain" description="DUF222" evidence="2">
    <location>
        <begin position="9"/>
        <end position="86"/>
    </location>
</feature>
<feature type="compositionally biased region" description="Low complexity" evidence="1">
    <location>
        <begin position="156"/>
        <end position="165"/>
    </location>
</feature>
<feature type="region of interest" description="Disordered" evidence="1">
    <location>
        <begin position="156"/>
        <end position="186"/>
    </location>
</feature>
<reference evidence="3 4" key="1">
    <citation type="journal article" date="2019" name="Emerg. Microbes Infect.">
        <title>Comprehensive subspecies identification of 175 nontuberculous mycobacteria species based on 7547 genomic profiles.</title>
        <authorList>
            <person name="Matsumoto Y."/>
            <person name="Kinjo T."/>
            <person name="Motooka D."/>
            <person name="Nabeya D."/>
            <person name="Jung N."/>
            <person name="Uechi K."/>
            <person name="Horii T."/>
            <person name="Iida T."/>
            <person name="Fujita J."/>
            <person name="Nakamura S."/>
        </authorList>
    </citation>
    <scope>NUCLEOTIDE SEQUENCE [LARGE SCALE GENOMIC DNA]</scope>
    <source>
        <strain evidence="3 4">JCM 14233</strain>
    </source>
</reference>
<name>A0A7I7MSZ7_9MYCO</name>
<evidence type="ECO:0000313" key="3">
    <source>
        <dbReference type="EMBL" id="BBX75315.1"/>
    </source>
</evidence>
<evidence type="ECO:0000313" key="4">
    <source>
        <dbReference type="Proteomes" id="UP000467236"/>
    </source>
</evidence>
<evidence type="ECO:0000256" key="1">
    <source>
        <dbReference type="SAM" id="MobiDB-lite"/>
    </source>
</evidence>
<dbReference type="AlphaFoldDB" id="A0A7I7MSZ7"/>
<accession>A0A7I7MSZ7</accession>
<dbReference type="KEGG" id="mshj:MSHI_32210"/>
<proteinExistence type="predicted"/>
<dbReference type="Proteomes" id="UP000467236">
    <property type="component" value="Chromosome"/>
</dbReference>
<sequence length="186" mass="19165">MVSAVSWRARRIGEAAELGPRRALTGQPLAPVLAASAAAHRAGTLGTGQIGVIRRFSHRLPGWVDAPTRDCAEATPAKKAPGFAPNNWPGWPTNSPTAATPTGITVMRTGPAGAASPWAHRAPMACRGCAAGSPRKARASVEAVWAKLAAPAWATPPTKPRAWTAHPASRPSSLIPAARPNASTMA</sequence>
<dbReference type="EMBL" id="AP022575">
    <property type="protein sequence ID" value="BBX75315.1"/>
    <property type="molecule type" value="Genomic_DNA"/>
</dbReference>
<protein>
    <recommendedName>
        <fullName evidence="2">DUF222 domain-containing protein</fullName>
    </recommendedName>
</protein>
<organism evidence="3 4">
    <name type="scientific">Mycobacterium shinjukuense</name>
    <dbReference type="NCBI Taxonomy" id="398694"/>
    <lineage>
        <taxon>Bacteria</taxon>
        <taxon>Bacillati</taxon>
        <taxon>Actinomycetota</taxon>
        <taxon>Actinomycetes</taxon>
        <taxon>Mycobacteriales</taxon>
        <taxon>Mycobacteriaceae</taxon>
        <taxon>Mycobacterium</taxon>
    </lineage>
</organism>
<dbReference type="InterPro" id="IPR003870">
    <property type="entry name" value="DUF222"/>
</dbReference>
<gene>
    <name evidence="3" type="ORF">MSHI_32210</name>
</gene>